<feature type="non-terminal residue" evidence="1">
    <location>
        <position position="102"/>
    </location>
</feature>
<accession>A0A1X6MWB7</accession>
<dbReference type="RefSeq" id="XP_024337310.1">
    <property type="nucleotide sequence ID" value="XM_024483286.1"/>
</dbReference>
<organism evidence="1 2">
    <name type="scientific">Postia placenta MAD-698-R-SB12</name>
    <dbReference type="NCBI Taxonomy" id="670580"/>
    <lineage>
        <taxon>Eukaryota</taxon>
        <taxon>Fungi</taxon>
        <taxon>Dikarya</taxon>
        <taxon>Basidiomycota</taxon>
        <taxon>Agaricomycotina</taxon>
        <taxon>Agaricomycetes</taxon>
        <taxon>Polyporales</taxon>
        <taxon>Adustoporiaceae</taxon>
        <taxon>Rhodonia</taxon>
    </lineage>
</organism>
<dbReference type="EMBL" id="KZ110600">
    <property type="protein sequence ID" value="OSX60516.1"/>
    <property type="molecule type" value="Genomic_DNA"/>
</dbReference>
<dbReference type="AlphaFoldDB" id="A0A1X6MWB7"/>
<evidence type="ECO:0000313" key="1">
    <source>
        <dbReference type="EMBL" id="OSX60516.1"/>
    </source>
</evidence>
<gene>
    <name evidence="1" type="ORF">POSPLADRAFT_1106060</name>
</gene>
<evidence type="ECO:0000313" key="2">
    <source>
        <dbReference type="Proteomes" id="UP000194127"/>
    </source>
</evidence>
<sequence>AQALVQGLEGDLLALDLDWRQRELGETGREAVWDVGVDEVLRVECVNLALTGSHDGGGEDREGQEVETEVPRAAEAGLYTEGDKGRLCALVRAQHADAAPGA</sequence>
<keyword evidence="2" id="KW-1185">Reference proteome</keyword>
<protein>
    <submittedName>
        <fullName evidence="1">Uncharacterized protein</fullName>
    </submittedName>
</protein>
<dbReference type="GeneID" id="36328235"/>
<dbReference type="Proteomes" id="UP000194127">
    <property type="component" value="Unassembled WGS sequence"/>
</dbReference>
<proteinExistence type="predicted"/>
<feature type="non-terminal residue" evidence="1">
    <location>
        <position position="1"/>
    </location>
</feature>
<reference evidence="1 2" key="1">
    <citation type="submission" date="2017-04" db="EMBL/GenBank/DDBJ databases">
        <title>Genome Sequence of the Model Brown-Rot Fungus Postia placenta SB12.</title>
        <authorList>
            <consortium name="DOE Joint Genome Institute"/>
            <person name="Gaskell J."/>
            <person name="Kersten P."/>
            <person name="Larrondo L.F."/>
            <person name="Canessa P."/>
            <person name="Martinez D."/>
            <person name="Hibbett D."/>
            <person name="Schmoll M."/>
            <person name="Kubicek C.P."/>
            <person name="Martinez A.T."/>
            <person name="Yadav J."/>
            <person name="Master E."/>
            <person name="Magnuson J.K."/>
            <person name="James T."/>
            <person name="Yaver D."/>
            <person name="Berka R."/>
            <person name="Labutti K."/>
            <person name="Lipzen A."/>
            <person name="Aerts A."/>
            <person name="Barry K."/>
            <person name="Henrissat B."/>
            <person name="Blanchette R."/>
            <person name="Grigoriev I."/>
            <person name="Cullen D."/>
        </authorList>
    </citation>
    <scope>NUCLEOTIDE SEQUENCE [LARGE SCALE GENOMIC DNA]</scope>
    <source>
        <strain evidence="1 2">MAD-698-R-SB12</strain>
    </source>
</reference>
<name>A0A1X6MWB7_9APHY</name>